<evidence type="ECO:0000313" key="2">
    <source>
        <dbReference type="Proteomes" id="UP000037069"/>
    </source>
</evidence>
<dbReference type="EMBL" id="JRES01000171">
    <property type="protein sequence ID" value="KNC33650.1"/>
    <property type="molecule type" value="Genomic_DNA"/>
</dbReference>
<organism evidence="1 2">
    <name type="scientific">Lucilia cuprina</name>
    <name type="common">Green bottle fly</name>
    <name type="synonym">Australian sheep blowfly</name>
    <dbReference type="NCBI Taxonomy" id="7375"/>
    <lineage>
        <taxon>Eukaryota</taxon>
        <taxon>Metazoa</taxon>
        <taxon>Ecdysozoa</taxon>
        <taxon>Arthropoda</taxon>
        <taxon>Hexapoda</taxon>
        <taxon>Insecta</taxon>
        <taxon>Pterygota</taxon>
        <taxon>Neoptera</taxon>
        <taxon>Endopterygota</taxon>
        <taxon>Diptera</taxon>
        <taxon>Brachycera</taxon>
        <taxon>Muscomorpha</taxon>
        <taxon>Oestroidea</taxon>
        <taxon>Calliphoridae</taxon>
        <taxon>Luciliinae</taxon>
        <taxon>Lucilia</taxon>
    </lineage>
</organism>
<dbReference type="AlphaFoldDB" id="A0A0L0CMW8"/>
<comment type="caution">
    <text evidence="1">The sequence shown here is derived from an EMBL/GenBank/DDBJ whole genome shotgun (WGS) entry which is preliminary data.</text>
</comment>
<dbReference type="Pfam" id="PF06477">
    <property type="entry name" value="DUF1091"/>
    <property type="match status" value="3"/>
</dbReference>
<dbReference type="PANTHER" id="PTHR20898:SF0">
    <property type="entry name" value="DAEDALUS ON 3-RELATED"/>
    <property type="match status" value="1"/>
</dbReference>
<reference evidence="1 2" key="1">
    <citation type="journal article" date="2015" name="Nat. Commun.">
        <title>Lucilia cuprina genome unlocks parasitic fly biology to underpin future interventions.</title>
        <authorList>
            <person name="Anstead C.A."/>
            <person name="Korhonen P.K."/>
            <person name="Young N.D."/>
            <person name="Hall R.S."/>
            <person name="Jex A.R."/>
            <person name="Murali S.C."/>
            <person name="Hughes D.S."/>
            <person name="Lee S.F."/>
            <person name="Perry T."/>
            <person name="Stroehlein A.J."/>
            <person name="Ansell B.R."/>
            <person name="Breugelmans B."/>
            <person name="Hofmann A."/>
            <person name="Qu J."/>
            <person name="Dugan S."/>
            <person name="Lee S.L."/>
            <person name="Chao H."/>
            <person name="Dinh H."/>
            <person name="Han Y."/>
            <person name="Doddapaneni H.V."/>
            <person name="Worley K.C."/>
            <person name="Muzny D.M."/>
            <person name="Ioannidis P."/>
            <person name="Waterhouse R.M."/>
            <person name="Zdobnov E.M."/>
            <person name="James P.J."/>
            <person name="Bagnall N.H."/>
            <person name="Kotze A.C."/>
            <person name="Gibbs R.A."/>
            <person name="Richards S."/>
            <person name="Batterham P."/>
            <person name="Gasser R.B."/>
        </authorList>
    </citation>
    <scope>NUCLEOTIDE SEQUENCE [LARGE SCALE GENOMIC DNA]</scope>
    <source>
        <strain evidence="1 2">LS</strain>
        <tissue evidence="1">Full body</tissue>
    </source>
</reference>
<evidence type="ECO:0000313" key="1">
    <source>
        <dbReference type="EMBL" id="KNC33650.1"/>
    </source>
</evidence>
<accession>A0A0L0CMW8</accession>
<dbReference type="OrthoDB" id="8000236at2759"/>
<dbReference type="PANTHER" id="PTHR20898">
    <property type="entry name" value="DAEDALUS ON 3-RELATED-RELATED"/>
    <property type="match status" value="1"/>
</dbReference>
<name>A0A0L0CMW8_LUCCU</name>
<proteinExistence type="predicted"/>
<sequence length="410" mass="48282">MFQFERKILYLTIFLFYSRTYSCTIYLNWVKCSVDNENFARIDLCEAKRDQNNMSLFQYKLHLLEQPITHSTLQFGLYMKSLKHTFNATWDFCKFQENRNKIRALQKFFSSIIKHTNFNHTCPFNHDIYVKDLNVKNIDRSYTTFPSGTLGQSLARVTQLECEAIDKKFGYFETCGSKLSSNGIKEFNMILRLLQLPVTNCHIQLEVNVLSYIKIPLTFNATYDVCKFMENNSKNRILNRLYKAIGRFLNTNHTCPYNHDLYLSGLKEIPIPLRLPWPKAEYEFITTWLVDNIKRIHCKVIMKKVKCFNTGPTYFHIDKCELSNNLDNSTILKINLRYNHKPVENFETQLGVRKRLKNSSPFLIQNKIDGCKFLKNHHKNRAVVVFFDLLLPFTNLNHSCPYECRGGALN</sequence>
<keyword evidence="2" id="KW-1185">Reference proteome</keyword>
<dbReference type="SMART" id="SM00697">
    <property type="entry name" value="DM8"/>
    <property type="match status" value="2"/>
</dbReference>
<protein>
    <submittedName>
        <fullName evidence="1">Uncharacterized protein</fullName>
    </submittedName>
</protein>
<dbReference type="Proteomes" id="UP000037069">
    <property type="component" value="Unassembled WGS sequence"/>
</dbReference>
<dbReference type="InterPro" id="IPR010512">
    <property type="entry name" value="DUF1091"/>
</dbReference>
<gene>
    <name evidence="1" type="ORF">FF38_08723</name>
</gene>